<dbReference type="InterPro" id="IPR035234">
    <property type="entry name" value="IgGFc-bd_N"/>
</dbReference>
<sequence length="744" mass="78723">MNKRLLCLWVMLLGWAGPARAQSDTTFWFVAPEVTSGSLPSALDRPVLLRFSSLGQASTVRVSEPANAAFVPYTVAVPANQSVSLNLTSQLALLENQPAGQTLNRGLLIRASQPITAEYEVNSQCRCNDEVFVLRGRAALGTEFYAPFQDVWDNGPQYTPPARSSIDVVATENNTQVTFVPTQPTTVGSARAPITVLLQRGQTYSLVAAGITAAAHLGGTHITSTRPVAVTVKDDAVAVLRNSCDGDDLVGDQLLPVSRLGDEYVIVKSSPEDVLAVVVSTQPGTLVSVNGSSAVVGLLSAGQTYDVPLLTPSTLLQASAPVYVLHLARAGCDLAEAVLPPVDCTGSRQVNITRGADVDSLALTLVVPAGGESSFRFNGRAGVIPAAAFSAVPGSNGRWLAARVPLTLAQLPAGATATVSNAIDVFQLGVLQRRTGFAGSYTYAHFTDLTGFAVDLGPDRQLCAGQSLTLRAASGPGAAYQWSTGTTDSTLAVTQPGTYWVRVQRGACTATDTVRVSVRTPTVQVTPPLSLCAGSSAVLQAQAPDAVAYRWNTGATGPALTVSQAGTYTVTATLAGGCTAQASTSVTLNALPRFSLGPDTLLCAEERLTLTAPQQASSGLLWSTGSQQPAIEVEQPGLYWLQLTRAGCVFRDSIVVRREECQPLIPNVITPNGDAANQAFVIRSARAYQWRLRVFNRWGRQVFESADYRNDWSAQGQGNGLFYYLAENMTLGRRYKGWVEVLGK</sequence>
<organism evidence="3 4">
    <name type="scientific">Hymenobacter ruricola</name>
    <dbReference type="NCBI Taxonomy" id="2791023"/>
    <lineage>
        <taxon>Bacteria</taxon>
        <taxon>Pseudomonadati</taxon>
        <taxon>Bacteroidota</taxon>
        <taxon>Cytophagia</taxon>
        <taxon>Cytophagales</taxon>
        <taxon>Hymenobacteraceae</taxon>
        <taxon>Hymenobacter</taxon>
    </lineage>
</organism>
<name>A0ABS0I362_9BACT</name>
<evidence type="ECO:0000256" key="1">
    <source>
        <dbReference type="SAM" id="SignalP"/>
    </source>
</evidence>
<keyword evidence="4" id="KW-1185">Reference proteome</keyword>
<dbReference type="RefSeq" id="WP_196292792.1">
    <property type="nucleotide sequence ID" value="NZ_JADQDM010000003.1"/>
</dbReference>
<proteinExistence type="predicted"/>
<evidence type="ECO:0000313" key="3">
    <source>
        <dbReference type="EMBL" id="MBF9221345.1"/>
    </source>
</evidence>
<dbReference type="Pfam" id="PF13585">
    <property type="entry name" value="CHU_C"/>
    <property type="match status" value="1"/>
</dbReference>
<dbReference type="EMBL" id="JADQDM010000003">
    <property type="protein sequence ID" value="MBF9221345.1"/>
    <property type="molecule type" value="Genomic_DNA"/>
</dbReference>
<protein>
    <submittedName>
        <fullName evidence="3">Gliding motility-associated C-terminal domain-containing protein</fullName>
    </submittedName>
</protein>
<keyword evidence="1" id="KW-0732">Signal</keyword>
<comment type="caution">
    <text evidence="3">The sequence shown here is derived from an EMBL/GenBank/DDBJ whole genome shotgun (WGS) entry which is preliminary data.</text>
</comment>
<dbReference type="PANTHER" id="PTHR46534">
    <property type="entry name" value="IGGFC_BINDING DOMAIN-CONTAINING PROTEIN"/>
    <property type="match status" value="1"/>
</dbReference>
<feature type="domain" description="IgGFc-binding protein N-terminal" evidence="2">
    <location>
        <begin position="137"/>
        <end position="406"/>
    </location>
</feature>
<feature type="signal peptide" evidence="1">
    <location>
        <begin position="1"/>
        <end position="21"/>
    </location>
</feature>
<reference evidence="3 4" key="1">
    <citation type="submission" date="2020-11" db="EMBL/GenBank/DDBJ databases">
        <authorList>
            <person name="Kim M.K."/>
        </authorList>
    </citation>
    <scope>NUCLEOTIDE SEQUENCE [LARGE SCALE GENOMIC DNA]</scope>
    <source>
        <strain evidence="3 4">BT662</strain>
    </source>
</reference>
<evidence type="ECO:0000259" key="2">
    <source>
        <dbReference type="Pfam" id="PF17517"/>
    </source>
</evidence>
<feature type="chain" id="PRO_5046345112" evidence="1">
    <location>
        <begin position="22"/>
        <end position="744"/>
    </location>
</feature>
<evidence type="ECO:0000313" key="4">
    <source>
        <dbReference type="Proteomes" id="UP000618931"/>
    </source>
</evidence>
<dbReference type="Pfam" id="PF17517">
    <property type="entry name" value="IgGFc_binding"/>
    <property type="match status" value="1"/>
</dbReference>
<dbReference type="Proteomes" id="UP000618931">
    <property type="component" value="Unassembled WGS sequence"/>
</dbReference>
<dbReference type="PANTHER" id="PTHR46534:SF1">
    <property type="entry name" value="IGGFC-BINDING PROTEIN N-TERMINAL DOMAIN-CONTAINING PROTEIN"/>
    <property type="match status" value="1"/>
</dbReference>
<gene>
    <name evidence="3" type="ORF">I2H31_09530</name>
</gene>
<accession>A0ABS0I362</accession>